<gene>
    <name evidence="1" type="ORF">EBF16_05420</name>
</gene>
<accession>A0A3G2UV41</accession>
<dbReference type="EMBL" id="CP033230">
    <property type="protein sequence ID" value="AYO76431.1"/>
    <property type="molecule type" value="Genomic_DNA"/>
</dbReference>
<dbReference type="AlphaFoldDB" id="A0A3G2UV41"/>
<evidence type="ECO:0000313" key="2">
    <source>
        <dbReference type="Proteomes" id="UP000280708"/>
    </source>
</evidence>
<evidence type="ECO:0000313" key="1">
    <source>
        <dbReference type="EMBL" id="AYO76431.1"/>
    </source>
</evidence>
<reference evidence="1 2" key="1">
    <citation type="submission" date="2018-10" db="EMBL/GenBank/DDBJ databases">
        <title>Characterization and genome analysis of a novel bacterium Sphingobium yanoikuyae SJTF8 capable of degrading PAHs.</title>
        <authorList>
            <person name="Yin C."/>
            <person name="Xiong W."/>
            <person name="Liang R."/>
        </authorList>
    </citation>
    <scope>NUCLEOTIDE SEQUENCE [LARGE SCALE GENOMIC DNA]</scope>
    <source>
        <strain evidence="1 2">SJTF8</strain>
    </source>
</reference>
<name>A0A3G2UV41_SPHYA</name>
<proteinExistence type="predicted"/>
<dbReference type="RefSeq" id="WP_122129442.1">
    <property type="nucleotide sequence ID" value="NZ_CP033230.1"/>
</dbReference>
<protein>
    <submittedName>
        <fullName evidence="1">Uncharacterized protein</fullName>
    </submittedName>
</protein>
<sequence length="82" mass="9240">MIPAENDRVRYRVLQNPVTAPDKDYTALAMVLGVKASGLVDLVVFPKSEGVDPFQIADVPFRDDRDPDSQTFCVWEPLEDME</sequence>
<dbReference type="Proteomes" id="UP000280708">
    <property type="component" value="Chromosome"/>
</dbReference>
<organism evidence="1 2">
    <name type="scientific">Sphingobium yanoikuyae</name>
    <name type="common">Sphingomonas yanoikuyae</name>
    <dbReference type="NCBI Taxonomy" id="13690"/>
    <lineage>
        <taxon>Bacteria</taxon>
        <taxon>Pseudomonadati</taxon>
        <taxon>Pseudomonadota</taxon>
        <taxon>Alphaproteobacteria</taxon>
        <taxon>Sphingomonadales</taxon>
        <taxon>Sphingomonadaceae</taxon>
        <taxon>Sphingobium</taxon>
    </lineage>
</organism>